<accession>Q7C631</accession>
<dbReference type="NCBIfam" id="NF007481">
    <property type="entry name" value="PRK10072.1"/>
    <property type="match status" value="1"/>
</dbReference>
<dbReference type="AlphaFoldDB" id="Q8Z2A9"/>
<evidence type="ECO:0000256" key="1">
    <source>
        <dbReference type="ARBA" id="ARBA00023015"/>
    </source>
</evidence>
<dbReference type="SUPFAM" id="SSF47413">
    <property type="entry name" value="lambda repressor-like DNA-binding domains"/>
    <property type="match status" value="1"/>
</dbReference>
<evidence type="ECO:0000313" key="5">
    <source>
        <dbReference type="EMBL" id="CAD07980.1"/>
    </source>
</evidence>
<keyword evidence="1" id="KW-0805">Transcription regulation</keyword>
<reference evidence="4 7" key="2">
    <citation type="journal article" date="2003" name="J. Bacteriol.">
        <title>Comparative genomics of Salmonella enterica serovar Typhi strains Ty2 and CT18.</title>
        <authorList>
            <person name="Deng W."/>
            <person name="Liou S.R."/>
            <person name="Plunkett G.III."/>
            <person name="Mayhew G.F."/>
            <person name="Rose D.J."/>
            <person name="Burland V."/>
            <person name="Kodoyianni V."/>
            <person name="Schwartz D.C."/>
            <person name="Blattner F.R."/>
        </authorList>
    </citation>
    <scope>NUCLEOTIDE SEQUENCE [LARGE SCALE GENOMIC DNA]</scope>
    <source>
        <strain evidence="7">ATCC 700931 / Ty2</strain>
        <strain evidence="4">Ty2</strain>
    </source>
</reference>
<dbReference type="PANTHER" id="PTHR36511">
    <property type="entry name" value="MERR FAMILY BACTERIAL REGULATORY PROTEIN"/>
    <property type="match status" value="1"/>
</dbReference>
<gene>
    <name evidence="5" type="ordered locus">STY4154</name>
    <name evidence="4" type="ordered locus">t3871</name>
</gene>
<dbReference type="InterPro" id="IPR001387">
    <property type="entry name" value="Cro/C1-type_HTH"/>
</dbReference>
<dbReference type="eggNOG" id="COG2944">
    <property type="taxonomic scope" value="Bacteria"/>
</dbReference>
<dbReference type="Proteomes" id="UP000000541">
    <property type="component" value="Chromosome"/>
</dbReference>
<dbReference type="KEGG" id="stt:t3871"/>
<dbReference type="InterPro" id="IPR052359">
    <property type="entry name" value="HTH-type_reg/antitoxin"/>
</dbReference>
<sequence length="135" mass="15770">MHFTIPLCDLQEFSMEYKDPMFELLSSLEQIVFKDETRKITLTQKPNPFTEFEQLRRGTGLKTDEFARALGVTVAMVQEWESKREKPTPAELKLMRLIQANPRLSKQLMEQFLPLSVLTVLRKGRFPRPITGLEK</sequence>
<name>Q8Z2A9_SALTI</name>
<dbReference type="Gene3D" id="1.10.260.40">
    <property type="entry name" value="lambda repressor-like DNA-binding domains"/>
    <property type="match status" value="1"/>
</dbReference>
<keyword evidence="2 5" id="KW-0238">DNA-binding</keyword>
<accession>A0A0C9DWR8</accession>
<evidence type="ECO:0000256" key="3">
    <source>
        <dbReference type="ARBA" id="ARBA00023163"/>
    </source>
</evidence>
<evidence type="ECO:0000313" key="4">
    <source>
        <dbReference type="EMBL" id="AAO71349.1"/>
    </source>
</evidence>
<organism evidence="5 6">
    <name type="scientific">Salmonella typhi</name>
    <dbReference type="NCBI Taxonomy" id="90370"/>
    <lineage>
        <taxon>Bacteria</taxon>
        <taxon>Pseudomonadati</taxon>
        <taxon>Pseudomonadota</taxon>
        <taxon>Gammaproteobacteria</taxon>
        <taxon>Enterobacterales</taxon>
        <taxon>Enterobacteriaceae</taxon>
        <taxon>Salmonella</taxon>
    </lineage>
</organism>
<dbReference type="GO" id="GO:0003677">
    <property type="term" value="F:DNA binding"/>
    <property type="evidence" value="ECO:0007669"/>
    <property type="project" value="UniProtKB-KW"/>
</dbReference>
<reference evidence="5 6" key="1">
    <citation type="journal article" date="2001" name="Nature">
        <title>Complete genome sequence of a multiple drug resistant Salmonella enterica serovar Typhi CT18.</title>
        <authorList>
            <person name="Parkhill J."/>
            <person name="Dougan G."/>
            <person name="James K.D."/>
            <person name="Thomson N.R."/>
            <person name="Pickard D."/>
            <person name="Wain J."/>
            <person name="Churcher C."/>
            <person name="Mungall K.L."/>
            <person name="Bentley S.D."/>
            <person name="Holden M.T.G."/>
            <person name="Sebaihia M."/>
            <person name="Baker S."/>
            <person name="Basham D."/>
            <person name="Brooks K."/>
            <person name="Chillingworth T."/>
            <person name="Connerton P."/>
            <person name="Cronin A."/>
            <person name="Davis P."/>
            <person name="Davies R.M."/>
            <person name="Dowd L."/>
            <person name="White N."/>
            <person name="Farrar J."/>
            <person name="Feltwell T."/>
            <person name="Hamlin N."/>
            <person name="Haque A."/>
            <person name="Hien T.T."/>
            <person name="Holroyd S."/>
            <person name="Jagels K."/>
            <person name="Krogh A."/>
            <person name="Larsen T.S."/>
            <person name="Leather S."/>
            <person name="Moule S."/>
            <person name="O'Gaora P."/>
            <person name="Parry C."/>
            <person name="Quail M."/>
            <person name="Rutherford K."/>
            <person name="Simmonds M."/>
            <person name="Skelton J."/>
            <person name="Stevens K."/>
            <person name="Whitehead S."/>
            <person name="Barrell B.G."/>
        </authorList>
    </citation>
    <scope>NUCLEOTIDE SEQUENCE [LARGE SCALE GENOMIC DNA]</scope>
    <source>
        <strain evidence="5 6">CT18</strain>
    </source>
</reference>
<dbReference type="CDD" id="cd00093">
    <property type="entry name" value="HTH_XRE"/>
    <property type="match status" value="1"/>
</dbReference>
<dbReference type="KEGG" id="sty:STY4154"/>
<proteinExistence type="predicted"/>
<dbReference type="Proteomes" id="UP000002670">
    <property type="component" value="Chromosome"/>
</dbReference>
<dbReference type="EMBL" id="AE014613">
    <property type="protein sequence ID" value="AAO71349.1"/>
    <property type="molecule type" value="Genomic_DNA"/>
</dbReference>
<dbReference type="OMA" id="MAMPEPQ"/>
<evidence type="ECO:0000313" key="7">
    <source>
        <dbReference type="Proteomes" id="UP000002670"/>
    </source>
</evidence>
<dbReference type="InterPro" id="IPR010982">
    <property type="entry name" value="Lambda_DNA-bd_dom_sf"/>
</dbReference>
<dbReference type="PATRIC" id="fig|220341.7.peg.4241"/>
<evidence type="ECO:0000256" key="2">
    <source>
        <dbReference type="ARBA" id="ARBA00023125"/>
    </source>
</evidence>
<evidence type="ECO:0000313" key="6">
    <source>
        <dbReference type="Proteomes" id="UP000000541"/>
    </source>
</evidence>
<keyword evidence="3" id="KW-0804">Transcription</keyword>
<dbReference type="HOGENOM" id="CLU_144725_2_0_6"/>
<dbReference type="EMBL" id="AL513382">
    <property type="protein sequence ID" value="CAD07980.1"/>
    <property type="molecule type" value="Genomic_DNA"/>
</dbReference>
<dbReference type="PANTHER" id="PTHR36511:SF6">
    <property type="entry name" value="TRANSCRIPTIONAL REGULATOR"/>
    <property type="match status" value="1"/>
</dbReference>
<keyword evidence="7" id="KW-1185">Reference proteome</keyword>
<accession>Q8Z2A9</accession>
<protein>
    <submittedName>
        <fullName evidence="5">DNA-binding protein</fullName>
    </submittedName>
</protein>
<dbReference type="STRING" id="220341.gene:17587992"/>